<protein>
    <recommendedName>
        <fullName evidence="5">poly(A)-specific ribonuclease</fullName>
        <ecNumber evidence="5">3.1.13.4</ecNumber>
    </recommendedName>
</protein>
<dbReference type="Pfam" id="PF04857">
    <property type="entry name" value="CAF1"/>
    <property type="match status" value="2"/>
</dbReference>
<accession>A0A4U8UL96</accession>
<keyword evidence="8" id="KW-0479">Metal-binding</keyword>
<comment type="subcellular location">
    <subcellularLocation>
        <location evidence="3">Cytoplasm</location>
    </subcellularLocation>
    <subcellularLocation>
        <location evidence="2">Nucleus</location>
    </subcellularLocation>
</comment>
<evidence type="ECO:0000256" key="6">
    <source>
        <dbReference type="ARBA" id="ARBA00022490"/>
    </source>
</evidence>
<keyword evidence="11" id="KW-0694">RNA-binding</keyword>
<dbReference type="InterPro" id="IPR006941">
    <property type="entry name" value="RNase_CAF1"/>
</dbReference>
<dbReference type="Proteomes" id="UP000298663">
    <property type="component" value="Unassembled WGS sequence"/>
</dbReference>
<evidence type="ECO:0000256" key="2">
    <source>
        <dbReference type="ARBA" id="ARBA00004123"/>
    </source>
</evidence>
<name>A0A4U8UL96_STECR</name>
<dbReference type="GO" id="GO:0003723">
    <property type="term" value="F:RNA binding"/>
    <property type="evidence" value="ECO:0007669"/>
    <property type="project" value="UniProtKB-KW"/>
</dbReference>
<evidence type="ECO:0000256" key="8">
    <source>
        <dbReference type="ARBA" id="ARBA00022723"/>
    </source>
</evidence>
<dbReference type="OrthoDB" id="1164111at2759"/>
<dbReference type="EMBL" id="AZBU02000001">
    <property type="protein sequence ID" value="TMS32915.1"/>
    <property type="molecule type" value="Genomic_DNA"/>
</dbReference>
<evidence type="ECO:0000256" key="9">
    <source>
        <dbReference type="ARBA" id="ARBA00022801"/>
    </source>
</evidence>
<keyword evidence="6" id="KW-0963">Cytoplasm</keyword>
<comment type="catalytic activity">
    <reaction evidence="1">
        <text>Exonucleolytic cleavage of poly(A) to 5'-AMP.</text>
        <dbReference type="EC" id="3.1.13.4"/>
    </reaction>
</comment>
<dbReference type="EC" id="3.1.13.4" evidence="5"/>
<dbReference type="GO" id="GO:0004535">
    <property type="term" value="F:poly(A)-specific ribonuclease activity"/>
    <property type="evidence" value="ECO:0007669"/>
    <property type="project" value="UniProtKB-EC"/>
</dbReference>
<dbReference type="GO" id="GO:0005634">
    <property type="term" value="C:nucleus"/>
    <property type="evidence" value="ECO:0007669"/>
    <property type="project" value="UniProtKB-SubCell"/>
</dbReference>
<keyword evidence="16" id="KW-1185">Reference proteome</keyword>
<evidence type="ECO:0000313" key="16">
    <source>
        <dbReference type="Proteomes" id="UP000298663"/>
    </source>
</evidence>
<evidence type="ECO:0000256" key="10">
    <source>
        <dbReference type="ARBA" id="ARBA00022839"/>
    </source>
</evidence>
<dbReference type="InterPro" id="IPR036397">
    <property type="entry name" value="RNaseH_sf"/>
</dbReference>
<evidence type="ECO:0000256" key="5">
    <source>
        <dbReference type="ARBA" id="ARBA00012161"/>
    </source>
</evidence>
<keyword evidence="13" id="KW-0804">Transcription</keyword>
<evidence type="ECO:0000256" key="4">
    <source>
        <dbReference type="ARBA" id="ARBA00008372"/>
    </source>
</evidence>
<keyword evidence="7" id="KW-0540">Nuclease</keyword>
<sequence>MSCNKRQSNNPSLTLKSRKLYFHQPNPTPLIISSRFRTLICRSPFAVSCVNRTHRLSAMTDHQLTPPQIFIVNVWSDNLEEQFKEIKKIVKDYPLIAMDTEFPGVVFKPPPVELYNKSIQEQQYKTVACNVDRLKVIQVGFALMNDAGELPDNRVWQFNFHFDLDLDANAKASIDLLKSCNIEFEHHKTRGIRMSDFGSLLTTSGLVCTEDVTWITYHSSYDFAYVLRTMILKPLPLQEVEFVVLVKDLFPVTFDVKLIAEQCAFDRRILEVRTGGLQKLASIVHVPRYGTQHQAGSDALLTGQTYLAIKRRCIKVGEPQGQREWESIQQDVVNNMYGLAKIPTICQTLLYL</sequence>
<dbReference type="STRING" id="34508.A0A4U8UL96"/>
<reference evidence="15 16" key="2">
    <citation type="journal article" date="2019" name="G3 (Bethesda)">
        <title>Hybrid Assembly of the Genome of the Entomopathogenic Nematode Steinernema carpocapsae Identifies the X-Chromosome.</title>
        <authorList>
            <person name="Serra L."/>
            <person name="Macchietto M."/>
            <person name="Macias-Munoz A."/>
            <person name="McGill C.J."/>
            <person name="Rodriguez I.M."/>
            <person name="Rodriguez B."/>
            <person name="Murad R."/>
            <person name="Mortazavi A."/>
        </authorList>
    </citation>
    <scope>NUCLEOTIDE SEQUENCE [LARGE SCALE GENOMIC DNA]</scope>
    <source>
        <strain evidence="15 16">ALL</strain>
    </source>
</reference>
<proteinExistence type="inferred from homology"/>
<dbReference type="GO" id="GO:0046872">
    <property type="term" value="F:metal ion binding"/>
    <property type="evidence" value="ECO:0007669"/>
    <property type="project" value="UniProtKB-KW"/>
</dbReference>
<evidence type="ECO:0000256" key="3">
    <source>
        <dbReference type="ARBA" id="ARBA00004496"/>
    </source>
</evidence>
<dbReference type="SUPFAM" id="SSF53098">
    <property type="entry name" value="Ribonuclease H-like"/>
    <property type="match status" value="1"/>
</dbReference>
<evidence type="ECO:0000256" key="1">
    <source>
        <dbReference type="ARBA" id="ARBA00001663"/>
    </source>
</evidence>
<dbReference type="InterPro" id="IPR012337">
    <property type="entry name" value="RNaseH-like_sf"/>
</dbReference>
<dbReference type="GO" id="GO:0005737">
    <property type="term" value="C:cytoplasm"/>
    <property type="evidence" value="ECO:0007669"/>
    <property type="project" value="UniProtKB-SubCell"/>
</dbReference>
<keyword evidence="12" id="KW-0805">Transcription regulation</keyword>
<reference evidence="15 16" key="1">
    <citation type="journal article" date="2015" name="Genome Biol.">
        <title>Comparative genomics of Steinernema reveals deeply conserved gene regulatory networks.</title>
        <authorList>
            <person name="Dillman A.R."/>
            <person name="Macchietto M."/>
            <person name="Porter C.F."/>
            <person name="Rogers A."/>
            <person name="Williams B."/>
            <person name="Antoshechkin I."/>
            <person name="Lee M.M."/>
            <person name="Goodwin Z."/>
            <person name="Lu X."/>
            <person name="Lewis E.E."/>
            <person name="Goodrich-Blair H."/>
            <person name="Stock S.P."/>
            <person name="Adams B.J."/>
            <person name="Sternberg P.W."/>
            <person name="Mortazavi A."/>
        </authorList>
    </citation>
    <scope>NUCLEOTIDE SEQUENCE [LARGE SCALE GENOMIC DNA]</scope>
    <source>
        <strain evidence="15 16">ALL</strain>
    </source>
</reference>
<evidence type="ECO:0000256" key="14">
    <source>
        <dbReference type="ARBA" id="ARBA00023242"/>
    </source>
</evidence>
<evidence type="ECO:0000256" key="12">
    <source>
        <dbReference type="ARBA" id="ARBA00023015"/>
    </source>
</evidence>
<dbReference type="PANTHER" id="PTHR10797">
    <property type="entry name" value="CCR4-NOT TRANSCRIPTION COMPLEX SUBUNIT"/>
    <property type="match status" value="1"/>
</dbReference>
<evidence type="ECO:0000256" key="7">
    <source>
        <dbReference type="ARBA" id="ARBA00022722"/>
    </source>
</evidence>
<evidence type="ECO:0000313" key="15">
    <source>
        <dbReference type="EMBL" id="TMS32915.1"/>
    </source>
</evidence>
<organism evidence="15 16">
    <name type="scientific">Steinernema carpocapsae</name>
    <name type="common">Entomopathogenic nematode</name>
    <dbReference type="NCBI Taxonomy" id="34508"/>
    <lineage>
        <taxon>Eukaryota</taxon>
        <taxon>Metazoa</taxon>
        <taxon>Ecdysozoa</taxon>
        <taxon>Nematoda</taxon>
        <taxon>Chromadorea</taxon>
        <taxon>Rhabditida</taxon>
        <taxon>Tylenchina</taxon>
        <taxon>Panagrolaimomorpha</taxon>
        <taxon>Strongyloidoidea</taxon>
        <taxon>Steinernematidae</taxon>
        <taxon>Steinernema</taxon>
    </lineage>
</organism>
<dbReference type="InterPro" id="IPR039637">
    <property type="entry name" value="CNOT7/CNOT8/Pop2"/>
</dbReference>
<evidence type="ECO:0000256" key="11">
    <source>
        <dbReference type="ARBA" id="ARBA00022884"/>
    </source>
</evidence>
<comment type="caution">
    <text evidence="15">The sequence shown here is derived from an EMBL/GenBank/DDBJ whole genome shotgun (WGS) entry which is preliminary data.</text>
</comment>
<evidence type="ECO:0000256" key="13">
    <source>
        <dbReference type="ARBA" id="ARBA00023163"/>
    </source>
</evidence>
<keyword evidence="10" id="KW-0269">Exonuclease</keyword>
<keyword evidence="14" id="KW-0539">Nucleus</keyword>
<dbReference type="GO" id="GO:0030014">
    <property type="term" value="C:CCR4-NOT complex"/>
    <property type="evidence" value="ECO:0007669"/>
    <property type="project" value="InterPro"/>
</dbReference>
<comment type="similarity">
    <text evidence="4">Belongs to the CAF1 family.</text>
</comment>
<dbReference type="AlphaFoldDB" id="A0A4U8UL96"/>
<dbReference type="Gene3D" id="3.30.420.10">
    <property type="entry name" value="Ribonuclease H-like superfamily/Ribonuclease H"/>
    <property type="match status" value="1"/>
</dbReference>
<gene>
    <name evidence="15" type="ORF">L596_000708</name>
</gene>
<keyword evidence="9" id="KW-0378">Hydrolase</keyword>